<accession>A0ABS5HUE1</accession>
<proteinExistence type="predicted"/>
<organism evidence="1 2">
    <name type="scientific">Thalassovita aquimarina</name>
    <dbReference type="NCBI Taxonomy" id="2785917"/>
    <lineage>
        <taxon>Bacteria</taxon>
        <taxon>Pseudomonadati</taxon>
        <taxon>Pseudomonadota</taxon>
        <taxon>Alphaproteobacteria</taxon>
        <taxon>Rhodobacterales</taxon>
        <taxon>Roseobacteraceae</taxon>
        <taxon>Thalassovita</taxon>
    </lineage>
</organism>
<protein>
    <submittedName>
        <fullName evidence="1">DUF4265 domain-containing protein</fullName>
    </submittedName>
</protein>
<name>A0ABS5HUE1_9RHOB</name>
<evidence type="ECO:0000313" key="1">
    <source>
        <dbReference type="EMBL" id="MBR9652587.1"/>
    </source>
</evidence>
<evidence type="ECO:0000313" key="2">
    <source>
        <dbReference type="Proteomes" id="UP001195941"/>
    </source>
</evidence>
<dbReference type="Proteomes" id="UP001195941">
    <property type="component" value="Unassembled WGS sequence"/>
</dbReference>
<comment type="caution">
    <text evidence="1">The sequence shown here is derived from an EMBL/GenBank/DDBJ whole genome shotgun (WGS) entry which is preliminary data.</text>
</comment>
<gene>
    <name evidence="1" type="ORF">IT775_15820</name>
</gene>
<keyword evidence="2" id="KW-1185">Reference proteome</keyword>
<sequence length="166" mass="18683">MRQISRLKTENRTAMANIGKLTIELPDDTWHGQASESIFVEGLGQDRYRLQNSPFFATGLSYRDIVIARKRGPQLVFEKLLFIGGHSTYRIIRSENADQRDFRTYWTPLQDLGCTYDQGNFGYMLYAVDIPPDTDIEPARALLEAGAAAGVWDVEEGAIGHLVVKS</sequence>
<reference evidence="1 2" key="1">
    <citation type="journal article" date="2021" name="Arch. Microbiol.">
        <title>Thalassobius aquimarinus sp. nov., isolated from the Sea of Japan seashore.</title>
        <authorList>
            <person name="Kurilenko V.V."/>
            <person name="Romanenko L.A."/>
            <person name="Chernysheva N.Y."/>
            <person name="Velansky P.V."/>
            <person name="Tekutyeva L.A."/>
            <person name="Isaeva M.P."/>
            <person name="Mikhailov V.V."/>
        </authorList>
    </citation>
    <scope>NUCLEOTIDE SEQUENCE [LARGE SCALE GENOMIC DNA]</scope>
    <source>
        <strain evidence="1 2">KMM 8518</strain>
    </source>
</reference>
<dbReference type="InterPro" id="IPR025361">
    <property type="entry name" value="DUF4265"/>
</dbReference>
<dbReference type="EMBL" id="JADMKU010000016">
    <property type="protein sequence ID" value="MBR9652587.1"/>
    <property type="molecule type" value="Genomic_DNA"/>
</dbReference>
<dbReference type="Pfam" id="PF14085">
    <property type="entry name" value="DUF4265"/>
    <property type="match status" value="1"/>
</dbReference>